<protein>
    <submittedName>
        <fullName evidence="2">Uncharacterized protein</fullName>
    </submittedName>
</protein>
<gene>
    <name evidence="2" type="ORF">UT77_C0006G0008</name>
</gene>
<keyword evidence="1" id="KW-1133">Transmembrane helix</keyword>
<sequence length="84" mass="9220">MNIGDIKVNKTQLILIIILLIGLIAGVYLVQTRQIFKSKAASEINTALEVTDDSGNALEYQGNGTYKTKSLNVRVGIKDLEQLK</sequence>
<dbReference type="EMBL" id="LBYB01000006">
    <property type="protein sequence ID" value="KKR41776.1"/>
    <property type="molecule type" value="Genomic_DNA"/>
</dbReference>
<keyword evidence="1" id="KW-0472">Membrane</keyword>
<dbReference type="Proteomes" id="UP000034881">
    <property type="component" value="Unassembled WGS sequence"/>
</dbReference>
<dbReference type="AlphaFoldDB" id="A0A0G0QWN2"/>
<evidence type="ECO:0000256" key="1">
    <source>
        <dbReference type="SAM" id="Phobius"/>
    </source>
</evidence>
<evidence type="ECO:0000313" key="3">
    <source>
        <dbReference type="Proteomes" id="UP000034881"/>
    </source>
</evidence>
<evidence type="ECO:0000313" key="2">
    <source>
        <dbReference type="EMBL" id="KKR41776.1"/>
    </source>
</evidence>
<proteinExistence type="predicted"/>
<feature type="transmembrane region" description="Helical" evidence="1">
    <location>
        <begin position="12"/>
        <end position="30"/>
    </location>
</feature>
<keyword evidence="1" id="KW-0812">Transmembrane</keyword>
<name>A0A0G0QWN2_9BACT</name>
<organism evidence="2 3">
    <name type="scientific">Candidatus Daviesbacteria bacterium GW2011_GWC2_40_12</name>
    <dbReference type="NCBI Taxonomy" id="1618431"/>
    <lineage>
        <taxon>Bacteria</taxon>
        <taxon>Candidatus Daviesiibacteriota</taxon>
    </lineage>
</organism>
<accession>A0A0G0QWN2</accession>
<reference evidence="2 3" key="1">
    <citation type="journal article" date="2015" name="Nature">
        <title>rRNA introns, odd ribosomes, and small enigmatic genomes across a large radiation of phyla.</title>
        <authorList>
            <person name="Brown C.T."/>
            <person name="Hug L.A."/>
            <person name="Thomas B.C."/>
            <person name="Sharon I."/>
            <person name="Castelle C.J."/>
            <person name="Singh A."/>
            <person name="Wilkins M.J."/>
            <person name="Williams K.H."/>
            <person name="Banfield J.F."/>
        </authorList>
    </citation>
    <scope>NUCLEOTIDE SEQUENCE [LARGE SCALE GENOMIC DNA]</scope>
</reference>
<comment type="caution">
    <text evidence="2">The sequence shown here is derived from an EMBL/GenBank/DDBJ whole genome shotgun (WGS) entry which is preliminary data.</text>
</comment>